<name>A0A1H1XLV8_MUCMA</name>
<dbReference type="RefSeq" id="WP_091373015.1">
    <property type="nucleotide sequence ID" value="NZ_LT629740.1"/>
</dbReference>
<dbReference type="Gene3D" id="3.90.180.10">
    <property type="entry name" value="Medium-chain alcohol dehydrogenases, catalytic domain"/>
    <property type="match status" value="1"/>
</dbReference>
<evidence type="ECO:0000313" key="2">
    <source>
        <dbReference type="EMBL" id="SDT10188.1"/>
    </source>
</evidence>
<dbReference type="SUPFAM" id="SSF51735">
    <property type="entry name" value="NAD(P)-binding Rossmann-fold domains"/>
    <property type="match status" value="1"/>
</dbReference>
<dbReference type="Pfam" id="PF08240">
    <property type="entry name" value="ADH_N"/>
    <property type="match status" value="1"/>
</dbReference>
<sequence length="331" mass="35638">MKAIILNGFGDVSNFSLAEIDVPVIKDDEVLIQLKAAAFNPIDYQMRLGLRESRIMKSPVLGRELSGVIVEIGKNVIGYHVGDEIIAASGSRGSNGSYAEFMALNSSFIAHKPANISFEAAAAIPSAGLTAWQCFNRMPIETNSSVFISGGAGAVGRFLIKLLLINGCTNIVTTAGSEQSINALIALGLKSSQIIDYKKDNMEQNILNANNGRGFDFAVEIVGGVLAETAANVLDINGTYVDVTFLGTELTRETLFDKGCVIINIANYAQAAKNANWYGQTLNELTDLIRQNKMSPPEINRVGDLSVETVRLAHTLMETNQIFGKKLVMSI</sequence>
<dbReference type="InterPro" id="IPR052585">
    <property type="entry name" value="Lipid_raft_assoc_Zn_ADH"/>
</dbReference>
<accession>A0A1H1XLV8</accession>
<dbReference type="PANTHER" id="PTHR43482">
    <property type="entry name" value="PROTEIN AST1-RELATED"/>
    <property type="match status" value="1"/>
</dbReference>
<dbReference type="SUPFAM" id="SSF50129">
    <property type="entry name" value="GroES-like"/>
    <property type="match status" value="1"/>
</dbReference>
<organism evidence="2 3">
    <name type="scientific">Mucilaginibacter mallensis</name>
    <dbReference type="NCBI Taxonomy" id="652787"/>
    <lineage>
        <taxon>Bacteria</taxon>
        <taxon>Pseudomonadati</taxon>
        <taxon>Bacteroidota</taxon>
        <taxon>Sphingobacteriia</taxon>
        <taxon>Sphingobacteriales</taxon>
        <taxon>Sphingobacteriaceae</taxon>
        <taxon>Mucilaginibacter</taxon>
    </lineage>
</organism>
<dbReference type="InterPro" id="IPR013154">
    <property type="entry name" value="ADH-like_N"/>
</dbReference>
<dbReference type="PANTHER" id="PTHR43482:SF1">
    <property type="entry name" value="PROTEIN AST1-RELATED"/>
    <property type="match status" value="1"/>
</dbReference>
<dbReference type="InterPro" id="IPR020843">
    <property type="entry name" value="ER"/>
</dbReference>
<protein>
    <submittedName>
        <fullName evidence="2">NADPH:quinone reductase</fullName>
    </submittedName>
</protein>
<reference evidence="2 3" key="1">
    <citation type="submission" date="2016-10" db="EMBL/GenBank/DDBJ databases">
        <authorList>
            <person name="de Groot N.N."/>
        </authorList>
    </citation>
    <scope>NUCLEOTIDE SEQUENCE [LARGE SCALE GENOMIC DNA]</scope>
    <source>
        <strain evidence="2 3">MP1X4</strain>
    </source>
</reference>
<dbReference type="SMART" id="SM00829">
    <property type="entry name" value="PKS_ER"/>
    <property type="match status" value="1"/>
</dbReference>
<evidence type="ECO:0000259" key="1">
    <source>
        <dbReference type="SMART" id="SM00829"/>
    </source>
</evidence>
<dbReference type="GO" id="GO:0016491">
    <property type="term" value="F:oxidoreductase activity"/>
    <property type="evidence" value="ECO:0007669"/>
    <property type="project" value="InterPro"/>
</dbReference>
<dbReference type="STRING" id="652787.SAMN05216490_2489"/>
<dbReference type="CDD" id="cd05289">
    <property type="entry name" value="MDR_like_2"/>
    <property type="match status" value="1"/>
</dbReference>
<feature type="domain" description="Enoyl reductase (ER)" evidence="1">
    <location>
        <begin position="10"/>
        <end position="328"/>
    </location>
</feature>
<gene>
    <name evidence="2" type="ORF">SAMN05216490_2489</name>
</gene>
<evidence type="ECO:0000313" key="3">
    <source>
        <dbReference type="Proteomes" id="UP000199679"/>
    </source>
</evidence>
<dbReference type="Proteomes" id="UP000199679">
    <property type="component" value="Chromosome I"/>
</dbReference>
<proteinExistence type="predicted"/>
<dbReference type="AlphaFoldDB" id="A0A1H1XLV8"/>
<dbReference type="OrthoDB" id="9787435at2"/>
<dbReference type="Gene3D" id="3.40.50.720">
    <property type="entry name" value="NAD(P)-binding Rossmann-like Domain"/>
    <property type="match status" value="1"/>
</dbReference>
<keyword evidence="3" id="KW-1185">Reference proteome</keyword>
<dbReference type="InterPro" id="IPR036291">
    <property type="entry name" value="NAD(P)-bd_dom_sf"/>
</dbReference>
<dbReference type="InterPro" id="IPR011032">
    <property type="entry name" value="GroES-like_sf"/>
</dbReference>
<dbReference type="Pfam" id="PF13602">
    <property type="entry name" value="ADH_zinc_N_2"/>
    <property type="match status" value="1"/>
</dbReference>
<dbReference type="EMBL" id="LT629740">
    <property type="protein sequence ID" value="SDT10188.1"/>
    <property type="molecule type" value="Genomic_DNA"/>
</dbReference>